<feature type="region of interest" description="Disordered" evidence="1">
    <location>
        <begin position="1"/>
        <end position="59"/>
    </location>
</feature>
<dbReference type="EMBL" id="CP047650">
    <property type="protein sequence ID" value="QHI98265.1"/>
    <property type="molecule type" value="Genomic_DNA"/>
</dbReference>
<dbReference type="RefSeq" id="WP_160551782.1">
    <property type="nucleotide sequence ID" value="NZ_CP047650.1"/>
</dbReference>
<gene>
    <name evidence="2" type="ORF">GT347_09820</name>
</gene>
<keyword evidence="3" id="KW-1185">Reference proteome</keyword>
<evidence type="ECO:0000313" key="2">
    <source>
        <dbReference type="EMBL" id="QHI98265.1"/>
    </source>
</evidence>
<evidence type="ECO:0000313" key="3">
    <source>
        <dbReference type="Proteomes" id="UP000464787"/>
    </source>
</evidence>
<organism evidence="2 3">
    <name type="scientific">Xylophilus rhododendri</name>
    <dbReference type="NCBI Taxonomy" id="2697032"/>
    <lineage>
        <taxon>Bacteria</taxon>
        <taxon>Pseudomonadati</taxon>
        <taxon>Pseudomonadota</taxon>
        <taxon>Betaproteobacteria</taxon>
        <taxon>Burkholderiales</taxon>
        <taxon>Xylophilus</taxon>
    </lineage>
</organism>
<name>A0A857J5Z9_9BURK</name>
<protein>
    <submittedName>
        <fullName evidence="2">Uncharacterized protein</fullName>
    </submittedName>
</protein>
<dbReference type="AlphaFoldDB" id="A0A857J5Z9"/>
<reference evidence="2 3" key="1">
    <citation type="submission" date="2020-01" db="EMBL/GenBank/DDBJ databases">
        <title>Genome sequencing of strain KACC 21265.</title>
        <authorList>
            <person name="Heo J."/>
            <person name="Kim S.-J."/>
            <person name="Kim J.-S."/>
            <person name="Hong S.-B."/>
            <person name="Kwon S.-W."/>
        </authorList>
    </citation>
    <scope>NUCLEOTIDE SEQUENCE [LARGE SCALE GENOMIC DNA]</scope>
    <source>
        <strain evidence="2 3">KACC 21265</strain>
    </source>
</reference>
<evidence type="ECO:0000256" key="1">
    <source>
        <dbReference type="SAM" id="MobiDB-lite"/>
    </source>
</evidence>
<dbReference type="KEGG" id="xyk:GT347_09820"/>
<proteinExistence type="predicted"/>
<feature type="compositionally biased region" description="Polar residues" evidence="1">
    <location>
        <begin position="48"/>
        <end position="59"/>
    </location>
</feature>
<accession>A0A857J5Z9</accession>
<sequence length="59" mass="6522">MSNEHKPEAVRQPSPSRIDGADQDNDVKQQPQPPQAGSEAAMIEQRKTQPSRNRGVTNI</sequence>
<dbReference type="Proteomes" id="UP000464787">
    <property type="component" value="Chromosome"/>
</dbReference>